<dbReference type="GO" id="GO:0070765">
    <property type="term" value="C:gamma-secretase complex"/>
    <property type="evidence" value="ECO:0007669"/>
    <property type="project" value="TreeGrafter"/>
</dbReference>
<evidence type="ECO:0008006" key="10">
    <source>
        <dbReference type="Google" id="ProtNLM"/>
    </source>
</evidence>
<dbReference type="EMBL" id="HBGO01010020">
    <property type="protein sequence ID" value="CAD9330296.1"/>
    <property type="molecule type" value="Transcribed_RNA"/>
</dbReference>
<protein>
    <recommendedName>
        <fullName evidence="10">Gamma-secretase subunit PEN-2</fullName>
    </recommendedName>
</protein>
<organism evidence="9">
    <name type="scientific">Trieres chinensis</name>
    <name type="common">Marine centric diatom</name>
    <name type="synonym">Odontella sinensis</name>
    <dbReference type="NCBI Taxonomy" id="1514140"/>
    <lineage>
        <taxon>Eukaryota</taxon>
        <taxon>Sar</taxon>
        <taxon>Stramenopiles</taxon>
        <taxon>Ochrophyta</taxon>
        <taxon>Bacillariophyta</taxon>
        <taxon>Mediophyceae</taxon>
        <taxon>Biddulphiophycidae</taxon>
        <taxon>Eupodiscales</taxon>
        <taxon>Parodontellaceae</taxon>
        <taxon>Trieres</taxon>
    </lineage>
</organism>
<evidence type="ECO:0000256" key="7">
    <source>
        <dbReference type="SAM" id="MobiDB-lite"/>
    </source>
</evidence>
<name>A0A7S1Z7A5_TRICV</name>
<feature type="compositionally biased region" description="Acidic residues" evidence="7">
    <location>
        <begin position="64"/>
        <end position="76"/>
    </location>
</feature>
<comment type="subcellular location">
    <subcellularLocation>
        <location evidence="1">Membrane</location>
        <topology evidence="1">Multi-pass membrane protein</topology>
    </subcellularLocation>
</comment>
<evidence type="ECO:0000256" key="3">
    <source>
        <dbReference type="ARBA" id="ARBA00022692"/>
    </source>
</evidence>
<comment type="similarity">
    <text evidence="2">Belongs to the PEN-2 family.</text>
</comment>
<gene>
    <name evidence="9" type="ORF">OSIN01602_LOCUS5556</name>
</gene>
<keyword evidence="4" id="KW-0914">Notch signaling pathway</keyword>
<accession>A0A7S1Z7A5</accession>
<dbReference type="GO" id="GO:0007219">
    <property type="term" value="P:Notch signaling pathway"/>
    <property type="evidence" value="ECO:0007669"/>
    <property type="project" value="UniProtKB-KW"/>
</dbReference>
<keyword evidence="6 8" id="KW-0472">Membrane</keyword>
<keyword evidence="5 8" id="KW-1133">Transmembrane helix</keyword>
<evidence type="ECO:0000313" key="9">
    <source>
        <dbReference type="EMBL" id="CAD9330296.1"/>
    </source>
</evidence>
<feature type="transmembrane region" description="Helical" evidence="8">
    <location>
        <begin position="98"/>
        <end position="116"/>
    </location>
</feature>
<dbReference type="AlphaFoldDB" id="A0A7S1Z7A5"/>
<evidence type="ECO:0000256" key="2">
    <source>
        <dbReference type="ARBA" id="ARBA00009607"/>
    </source>
</evidence>
<evidence type="ECO:0000256" key="4">
    <source>
        <dbReference type="ARBA" id="ARBA00022976"/>
    </source>
</evidence>
<evidence type="ECO:0000256" key="1">
    <source>
        <dbReference type="ARBA" id="ARBA00004141"/>
    </source>
</evidence>
<dbReference type="PANTHER" id="PTHR16318:SF0">
    <property type="entry name" value="GAMMA-SECRETASE SUBUNIT PEN-2"/>
    <property type="match status" value="1"/>
</dbReference>
<proteinExistence type="inferred from homology"/>
<dbReference type="InterPro" id="IPR019379">
    <property type="entry name" value="Gamma_Secretase_Asp_P_PEN2"/>
</dbReference>
<dbReference type="PANTHER" id="PTHR16318">
    <property type="entry name" value="GAMMA-SECRETASE SUBUNIT PEN-2"/>
    <property type="match status" value="1"/>
</dbReference>
<evidence type="ECO:0000256" key="5">
    <source>
        <dbReference type="ARBA" id="ARBA00022989"/>
    </source>
</evidence>
<dbReference type="Pfam" id="PF10251">
    <property type="entry name" value="PEN-2"/>
    <property type="match status" value="1"/>
</dbReference>
<feature type="region of interest" description="Disordered" evidence="7">
    <location>
        <begin position="56"/>
        <end position="84"/>
    </location>
</feature>
<reference evidence="9" key="1">
    <citation type="submission" date="2021-01" db="EMBL/GenBank/DDBJ databases">
        <authorList>
            <person name="Corre E."/>
            <person name="Pelletier E."/>
            <person name="Niang G."/>
            <person name="Scheremetjew M."/>
            <person name="Finn R."/>
            <person name="Kale V."/>
            <person name="Holt S."/>
            <person name="Cochrane G."/>
            <person name="Meng A."/>
            <person name="Brown T."/>
            <person name="Cohen L."/>
        </authorList>
    </citation>
    <scope>NUCLEOTIDE SEQUENCE</scope>
    <source>
        <strain evidence="9">Grunow 1884</strain>
    </source>
</reference>
<feature type="transmembrane region" description="Helical" evidence="8">
    <location>
        <begin position="6"/>
        <end position="29"/>
    </location>
</feature>
<evidence type="ECO:0000256" key="6">
    <source>
        <dbReference type="ARBA" id="ARBA00023136"/>
    </source>
</evidence>
<sequence length="138" mass="15482">MRDDKLARLMFFGGCALLPWLWCVNILYFRKNVYGHIPLIDDWLCSGESGGIIDGPPALGAMGSEDDDENNSEFDDERSVPPRSVEEEVSKWVKRSTFGAAAVLSALVAWIVSFQLNKEKFPSGWFVMDMDEGARTGW</sequence>
<keyword evidence="3 8" id="KW-0812">Transmembrane</keyword>
<evidence type="ECO:0000256" key="8">
    <source>
        <dbReference type="SAM" id="Phobius"/>
    </source>
</evidence>